<gene>
    <name evidence="3" type="ORF">THAPSDRAFT_3007</name>
</gene>
<dbReference type="KEGG" id="tps:THAPSDRAFT_3007"/>
<feature type="compositionally biased region" description="Low complexity" evidence="1">
    <location>
        <begin position="67"/>
        <end position="86"/>
    </location>
</feature>
<evidence type="ECO:0000313" key="4">
    <source>
        <dbReference type="Proteomes" id="UP000001449"/>
    </source>
</evidence>
<name>B8BVZ5_THAPS</name>
<dbReference type="GeneID" id="7450484"/>
<accession>B8BVZ5</accession>
<evidence type="ECO:0008006" key="5">
    <source>
        <dbReference type="Google" id="ProtNLM"/>
    </source>
</evidence>
<sequence length="443" mass="48389">MNLHCRSTIQILTILILSVTLNNYGYVSASAVAIRSSTKSRRSEDVVVDVSSTTATPPKAETAMMKSTTAPSATTATSPTTQPTASSNPIVQLLTYVKDSMVNFKNGLGQMSTDSKRCNSIRQKQRTHAKANGFSRPRGVKGIQVGGISYEEYDFLRKGLVDRNKLLAVSVVMLCLPNYFVYYLWSFPDMLPSPFLKEKELREISRERCHAVIKTLLDIEKGARVAPWTAKLNPLGGKATQRAMDRLANFGDLACRDFQENGAVGPTGGRVILQKLQGELYTKEAPGKKDLLLPASVIPKQVMKGLGKVIGADPLNKGSSPFGVGVVKHIESVTMADEFIVNNMVDVNSIDSTLLAEACSARLIGGDGWTDEERREALVAWLEETEIAPREATKNGEGYFNGNLARAALMCYNAVDAVRDSRSDSKMLRLMYQGQQKSSPVPL</sequence>
<proteinExistence type="predicted"/>
<feature type="transmembrane region" description="Helical" evidence="2">
    <location>
        <begin position="12"/>
        <end position="34"/>
    </location>
</feature>
<reference evidence="3 4" key="2">
    <citation type="journal article" date="2008" name="Nature">
        <title>The Phaeodactylum genome reveals the evolutionary history of diatom genomes.</title>
        <authorList>
            <person name="Bowler C."/>
            <person name="Allen A.E."/>
            <person name="Badger J.H."/>
            <person name="Grimwood J."/>
            <person name="Jabbari K."/>
            <person name="Kuo A."/>
            <person name="Maheswari U."/>
            <person name="Martens C."/>
            <person name="Maumus F."/>
            <person name="Otillar R.P."/>
            <person name="Rayko E."/>
            <person name="Salamov A."/>
            <person name="Vandepoele K."/>
            <person name="Beszteri B."/>
            <person name="Gruber A."/>
            <person name="Heijde M."/>
            <person name="Katinka M."/>
            <person name="Mock T."/>
            <person name="Valentin K."/>
            <person name="Verret F."/>
            <person name="Berges J.A."/>
            <person name="Brownlee C."/>
            <person name="Cadoret J.P."/>
            <person name="Chiovitti A."/>
            <person name="Choi C.J."/>
            <person name="Coesel S."/>
            <person name="De Martino A."/>
            <person name="Detter J.C."/>
            <person name="Durkin C."/>
            <person name="Falciatore A."/>
            <person name="Fournet J."/>
            <person name="Haruta M."/>
            <person name="Huysman M.J."/>
            <person name="Jenkins B.D."/>
            <person name="Jiroutova K."/>
            <person name="Jorgensen R.E."/>
            <person name="Joubert Y."/>
            <person name="Kaplan A."/>
            <person name="Kroger N."/>
            <person name="Kroth P.G."/>
            <person name="La Roche J."/>
            <person name="Lindquist E."/>
            <person name="Lommer M."/>
            <person name="Martin-Jezequel V."/>
            <person name="Lopez P.J."/>
            <person name="Lucas S."/>
            <person name="Mangogna M."/>
            <person name="McGinnis K."/>
            <person name="Medlin L.K."/>
            <person name="Montsant A."/>
            <person name="Oudot-Le Secq M.P."/>
            <person name="Napoli C."/>
            <person name="Obornik M."/>
            <person name="Parker M.S."/>
            <person name="Petit J.L."/>
            <person name="Porcel B.M."/>
            <person name="Poulsen N."/>
            <person name="Robison M."/>
            <person name="Rychlewski L."/>
            <person name="Rynearson T.A."/>
            <person name="Schmutz J."/>
            <person name="Shapiro H."/>
            <person name="Siaut M."/>
            <person name="Stanley M."/>
            <person name="Sussman M.R."/>
            <person name="Taylor A.R."/>
            <person name="Vardi A."/>
            <person name="von Dassow P."/>
            <person name="Vyverman W."/>
            <person name="Willis A."/>
            <person name="Wyrwicz L.S."/>
            <person name="Rokhsar D.S."/>
            <person name="Weissenbach J."/>
            <person name="Armbrust E.V."/>
            <person name="Green B.R."/>
            <person name="Van de Peer Y."/>
            <person name="Grigoriev I.V."/>
        </authorList>
    </citation>
    <scope>NUCLEOTIDE SEQUENCE [LARGE SCALE GENOMIC DNA]</scope>
    <source>
        <strain evidence="3 4">CCMP1335</strain>
    </source>
</reference>
<dbReference type="InParanoid" id="B8BVZ5"/>
<dbReference type="OMA" id="WSFPDML"/>
<keyword evidence="2" id="KW-0472">Membrane</keyword>
<organism evidence="3 4">
    <name type="scientific">Thalassiosira pseudonana</name>
    <name type="common">Marine diatom</name>
    <name type="synonym">Cyclotella nana</name>
    <dbReference type="NCBI Taxonomy" id="35128"/>
    <lineage>
        <taxon>Eukaryota</taxon>
        <taxon>Sar</taxon>
        <taxon>Stramenopiles</taxon>
        <taxon>Ochrophyta</taxon>
        <taxon>Bacillariophyta</taxon>
        <taxon>Coscinodiscophyceae</taxon>
        <taxon>Thalassiosirophycidae</taxon>
        <taxon>Thalassiosirales</taxon>
        <taxon>Thalassiosiraceae</taxon>
        <taxon>Thalassiosira</taxon>
    </lineage>
</organism>
<keyword evidence="2" id="KW-0812">Transmembrane</keyword>
<dbReference type="Proteomes" id="UP000001449">
    <property type="component" value="Chromosome 2"/>
</dbReference>
<feature type="region of interest" description="Disordered" evidence="1">
    <location>
        <begin position="42"/>
        <end position="86"/>
    </location>
</feature>
<reference evidence="3 4" key="1">
    <citation type="journal article" date="2004" name="Science">
        <title>The genome of the diatom Thalassiosira pseudonana: ecology, evolution, and metabolism.</title>
        <authorList>
            <person name="Armbrust E.V."/>
            <person name="Berges J.A."/>
            <person name="Bowler C."/>
            <person name="Green B.R."/>
            <person name="Martinez D."/>
            <person name="Putnam N.H."/>
            <person name="Zhou S."/>
            <person name="Allen A.E."/>
            <person name="Apt K.E."/>
            <person name="Bechner M."/>
            <person name="Brzezinski M.A."/>
            <person name="Chaal B.K."/>
            <person name="Chiovitti A."/>
            <person name="Davis A.K."/>
            <person name="Demarest M.S."/>
            <person name="Detter J.C."/>
            <person name="Glavina T."/>
            <person name="Goodstein D."/>
            <person name="Hadi M.Z."/>
            <person name="Hellsten U."/>
            <person name="Hildebrand M."/>
            <person name="Jenkins B.D."/>
            <person name="Jurka J."/>
            <person name="Kapitonov V.V."/>
            <person name="Kroger N."/>
            <person name="Lau W.W."/>
            <person name="Lane T.W."/>
            <person name="Larimer F.W."/>
            <person name="Lippmeier J.C."/>
            <person name="Lucas S."/>
            <person name="Medina M."/>
            <person name="Montsant A."/>
            <person name="Obornik M."/>
            <person name="Parker M.S."/>
            <person name="Palenik B."/>
            <person name="Pazour G.J."/>
            <person name="Richardson P.M."/>
            <person name="Rynearson T.A."/>
            <person name="Saito M.A."/>
            <person name="Schwartz D.C."/>
            <person name="Thamatrakoln K."/>
            <person name="Valentin K."/>
            <person name="Vardi A."/>
            <person name="Wilkerson F.P."/>
            <person name="Rokhsar D.S."/>
        </authorList>
    </citation>
    <scope>NUCLEOTIDE SEQUENCE [LARGE SCALE GENOMIC DNA]</scope>
    <source>
        <strain evidence="3 4">CCMP1335</strain>
    </source>
</reference>
<feature type="transmembrane region" description="Helical" evidence="2">
    <location>
        <begin position="166"/>
        <end position="185"/>
    </location>
</feature>
<dbReference type="AlphaFoldDB" id="B8BVZ5"/>
<dbReference type="PaxDb" id="35128-Thaps3007"/>
<dbReference type="eggNOG" id="ENOG502SCXU">
    <property type="taxonomic scope" value="Eukaryota"/>
</dbReference>
<dbReference type="HOGENOM" id="CLU_618964_0_0_1"/>
<dbReference type="EMBL" id="CM000639">
    <property type="protein sequence ID" value="EED95024.1"/>
    <property type="molecule type" value="Genomic_DNA"/>
</dbReference>
<evidence type="ECO:0000256" key="2">
    <source>
        <dbReference type="SAM" id="Phobius"/>
    </source>
</evidence>
<evidence type="ECO:0000313" key="3">
    <source>
        <dbReference type="EMBL" id="EED95024.1"/>
    </source>
</evidence>
<dbReference type="RefSeq" id="XP_002287581.1">
    <property type="nucleotide sequence ID" value="XM_002287545.1"/>
</dbReference>
<keyword evidence="2" id="KW-1133">Transmembrane helix</keyword>
<keyword evidence="4" id="KW-1185">Reference proteome</keyword>
<evidence type="ECO:0000256" key="1">
    <source>
        <dbReference type="SAM" id="MobiDB-lite"/>
    </source>
</evidence>
<protein>
    <recommendedName>
        <fullName evidence="5">Letm1 RBD domain-containing protein</fullName>
    </recommendedName>
</protein>